<dbReference type="PANTHER" id="PTHR42792">
    <property type="entry name" value="FLAGELLIN"/>
    <property type="match status" value="1"/>
</dbReference>
<keyword evidence="3" id="KW-0975">Bacterial flagellum</keyword>
<protein>
    <submittedName>
        <fullName evidence="5">Flagellin</fullName>
    </submittedName>
</protein>
<dbReference type="Pfam" id="PF00700">
    <property type="entry name" value="Flagellin_C"/>
    <property type="match status" value="1"/>
</dbReference>
<comment type="subcellular location">
    <subcellularLocation>
        <location evidence="1">Bacterial flagellum</location>
    </subcellularLocation>
</comment>
<dbReference type="RefSeq" id="WP_316773799.1">
    <property type="nucleotide sequence ID" value="NZ_JASMWN010000002.1"/>
</dbReference>
<keyword evidence="6" id="KW-1185">Reference proteome</keyword>
<evidence type="ECO:0000256" key="1">
    <source>
        <dbReference type="ARBA" id="ARBA00004365"/>
    </source>
</evidence>
<accession>A0ABU3VAF5</accession>
<dbReference type="Gene3D" id="1.20.1330.10">
    <property type="entry name" value="f41 fragment of flagellin, N-terminal domain"/>
    <property type="match status" value="1"/>
</dbReference>
<dbReference type="SUPFAM" id="SSF64518">
    <property type="entry name" value="Phase 1 flagellin"/>
    <property type="match status" value="1"/>
</dbReference>
<dbReference type="EMBL" id="JASMWN010000002">
    <property type="protein sequence ID" value="MDU9003154.1"/>
    <property type="molecule type" value="Genomic_DNA"/>
</dbReference>
<reference evidence="6" key="1">
    <citation type="submission" date="2023-05" db="EMBL/GenBank/DDBJ databases">
        <title>Sedimentitalea sp. nov. JM2-8.</title>
        <authorList>
            <person name="Huang J."/>
        </authorList>
    </citation>
    <scope>NUCLEOTIDE SEQUENCE [LARGE SCALE GENOMIC DNA]</scope>
    <source>
        <strain evidence="6">KHS03</strain>
    </source>
</reference>
<name>A0ABU3VAF5_9RHOB</name>
<sequence length="335" mass="35505">MNMTSIGDLANSIMLRQRSVQLSQNISTLSQELSSGQVSDVSGRLGGDYSYLTDIDRNLARLDGFAVSASEAAMFSGSAQTSLERLHDLSASLSSSLITFDATSTDALREHLAVRAEADIASAISALNASAGGRSLFGGTATDRQPLGTADTLMGELRALVTGLTTAGDVEMAVDTWFADPAGFETAMYQGSDDLLAPIQIGEGEEVSLALTAQDPVFRDTLRDMALAALAGDPDLGFDRATQDNLFRTASEGMLANQDSLTGVRADLGFAEARIEEISARNSAARTSLEYSRAALLEADPFETATRLEEAQFQLESLYTVTVRSANLSLLNFLS</sequence>
<feature type="domain" description="Flagellin C-terminal" evidence="4">
    <location>
        <begin position="260"/>
        <end position="334"/>
    </location>
</feature>
<evidence type="ECO:0000256" key="2">
    <source>
        <dbReference type="ARBA" id="ARBA00005709"/>
    </source>
</evidence>
<comment type="similarity">
    <text evidence="2">Belongs to the bacterial flagellin family.</text>
</comment>
<organism evidence="5 6">
    <name type="scientific">Sedimentitalea todarodis</name>
    <dbReference type="NCBI Taxonomy" id="1631240"/>
    <lineage>
        <taxon>Bacteria</taxon>
        <taxon>Pseudomonadati</taxon>
        <taxon>Pseudomonadota</taxon>
        <taxon>Alphaproteobacteria</taxon>
        <taxon>Rhodobacterales</taxon>
        <taxon>Paracoccaceae</taxon>
        <taxon>Sedimentitalea</taxon>
    </lineage>
</organism>
<evidence type="ECO:0000259" key="4">
    <source>
        <dbReference type="Pfam" id="PF00700"/>
    </source>
</evidence>
<dbReference type="InterPro" id="IPR046358">
    <property type="entry name" value="Flagellin_C"/>
</dbReference>
<dbReference type="Proteomes" id="UP001255416">
    <property type="component" value="Unassembled WGS sequence"/>
</dbReference>
<dbReference type="InterPro" id="IPR001492">
    <property type="entry name" value="Flagellin"/>
</dbReference>
<evidence type="ECO:0000256" key="3">
    <source>
        <dbReference type="ARBA" id="ARBA00023143"/>
    </source>
</evidence>
<dbReference type="PANTHER" id="PTHR42792:SF1">
    <property type="entry name" value="FLAGELLAR HOOK-ASSOCIATED PROTEIN 3"/>
    <property type="match status" value="1"/>
</dbReference>
<proteinExistence type="inferred from homology"/>
<evidence type="ECO:0000313" key="6">
    <source>
        <dbReference type="Proteomes" id="UP001255416"/>
    </source>
</evidence>
<gene>
    <name evidence="5" type="ORF">QO231_04730</name>
</gene>
<comment type="caution">
    <text evidence="5">The sequence shown here is derived from an EMBL/GenBank/DDBJ whole genome shotgun (WGS) entry which is preliminary data.</text>
</comment>
<keyword evidence="5" id="KW-0966">Cell projection</keyword>
<keyword evidence="5" id="KW-0969">Cilium</keyword>
<evidence type="ECO:0000313" key="5">
    <source>
        <dbReference type="EMBL" id="MDU9003154.1"/>
    </source>
</evidence>
<keyword evidence="5" id="KW-0282">Flagellum</keyword>